<gene>
    <name evidence="5" type="ORF">DNG_00775</name>
</gene>
<evidence type="ECO:0000256" key="1">
    <source>
        <dbReference type="ARBA" id="ARBA00008356"/>
    </source>
</evidence>
<dbReference type="AlphaFoldDB" id="A0AAE8MQX2"/>
<comment type="similarity">
    <text evidence="1">Belongs to the Cdt1 family.</text>
</comment>
<dbReference type="Proteomes" id="UP001187682">
    <property type="component" value="Unassembled WGS sequence"/>
</dbReference>
<sequence>MARTSRSSRAGPTLTATTTTPSISNFARVSKVSMGGGGLAAKKLVGDEYVASAGSRKRKVVVEEATELSKRACVREKENEVCVVTPVKAGLFQDVKELKAPTDLKESSGKKQRTGGKLGVAKTPTKGKKSTKQSSGRIDELFQRARDAAEAKNAPELPSHLTELASLHEAFLKIITLHFAHNGMNVPVDMRAICPNITRTWGKRTVTADDLRTCVAIEGLGSAAQPSPFIISSYGSRKVCVEIDPKLAGASIHVGDLCRRFEENLHALCVERATDEMTDLDIPLANLSLAELPKAPITSLSSTAGVDAILSKGHRALAELKNGMVAKQQSKLEKLAVNESMTNADGSKMCLLDRIRAKALAASQLPAPLSGPELQRRAALQRVEDVAATVSMLSLQDPMPRLAFSMTGLLAKLKDSLRMPMSSEEGVACVRLIAAEVAPRWIQVITIGGRENVVVQRAYQPVDRVIREKVAELLGA</sequence>
<dbReference type="Pfam" id="PF16679">
    <property type="entry name" value="CDT1_C"/>
    <property type="match status" value="1"/>
</dbReference>
<evidence type="ECO:0000256" key="3">
    <source>
        <dbReference type="SAM" id="MobiDB-lite"/>
    </source>
</evidence>
<proteinExistence type="inferred from homology"/>
<dbReference type="InterPro" id="IPR038090">
    <property type="entry name" value="Cdt1_C_WH_dom_sf"/>
</dbReference>
<name>A0AAE8MQX2_9PEZI</name>
<organism evidence="5 6">
    <name type="scientific">Cephalotrichum gorgonifer</name>
    <dbReference type="NCBI Taxonomy" id="2041049"/>
    <lineage>
        <taxon>Eukaryota</taxon>
        <taxon>Fungi</taxon>
        <taxon>Dikarya</taxon>
        <taxon>Ascomycota</taxon>
        <taxon>Pezizomycotina</taxon>
        <taxon>Sordariomycetes</taxon>
        <taxon>Hypocreomycetidae</taxon>
        <taxon>Microascales</taxon>
        <taxon>Microascaceae</taxon>
        <taxon>Cephalotrichum</taxon>
    </lineage>
</organism>
<protein>
    <recommendedName>
        <fullName evidence="4">DNA replication factor Cdt1 C-terminal domain-containing protein</fullName>
    </recommendedName>
</protein>
<dbReference type="Gene3D" id="1.10.10.1420">
    <property type="entry name" value="DNA replication factor Cdt1, C-terminal WH domain"/>
    <property type="match status" value="1"/>
</dbReference>
<dbReference type="InterPro" id="IPR032054">
    <property type="entry name" value="Cdt1_C"/>
</dbReference>
<evidence type="ECO:0000259" key="4">
    <source>
        <dbReference type="Pfam" id="PF16679"/>
    </source>
</evidence>
<evidence type="ECO:0000313" key="6">
    <source>
        <dbReference type="Proteomes" id="UP001187682"/>
    </source>
</evidence>
<feature type="region of interest" description="Disordered" evidence="3">
    <location>
        <begin position="102"/>
        <end position="136"/>
    </location>
</feature>
<accession>A0AAE8MQX2</accession>
<dbReference type="Pfam" id="PF26121">
    <property type="entry name" value="HTH_CDT1"/>
    <property type="match status" value="1"/>
</dbReference>
<evidence type="ECO:0000256" key="2">
    <source>
        <dbReference type="ARBA" id="ARBA00023306"/>
    </source>
</evidence>
<reference evidence="5" key="1">
    <citation type="submission" date="2018-03" db="EMBL/GenBank/DDBJ databases">
        <authorList>
            <person name="Guldener U."/>
        </authorList>
    </citation>
    <scope>NUCLEOTIDE SEQUENCE</scope>
</reference>
<evidence type="ECO:0000313" key="5">
    <source>
        <dbReference type="EMBL" id="SPN97261.1"/>
    </source>
</evidence>
<feature type="domain" description="DNA replication factor Cdt1 C-terminal" evidence="4">
    <location>
        <begin position="351"/>
        <end position="448"/>
    </location>
</feature>
<keyword evidence="2" id="KW-0131">Cell cycle</keyword>
<keyword evidence="6" id="KW-1185">Reference proteome</keyword>
<comment type="caution">
    <text evidence="5">The sequence shown here is derived from an EMBL/GenBank/DDBJ whole genome shotgun (WGS) entry which is preliminary data.</text>
</comment>
<dbReference type="EMBL" id="ONZQ02000001">
    <property type="protein sequence ID" value="SPN97261.1"/>
    <property type="molecule type" value="Genomic_DNA"/>
</dbReference>